<dbReference type="KEGG" id="hje:HacjB3_00935"/>
<organism evidence="2 3">
    <name type="scientific">Halalkalicoccus jeotgali (strain DSM 18796 / CECT 7217 / JCM 14584 / KCTC 4019 / B3)</name>
    <dbReference type="NCBI Taxonomy" id="795797"/>
    <lineage>
        <taxon>Archaea</taxon>
        <taxon>Methanobacteriati</taxon>
        <taxon>Methanobacteriota</taxon>
        <taxon>Stenosarchaea group</taxon>
        <taxon>Halobacteria</taxon>
        <taxon>Halobacteriales</taxon>
        <taxon>Halococcaceae</taxon>
        <taxon>Halalkalicoccus</taxon>
    </lineage>
</organism>
<dbReference type="RefSeq" id="WP_013199325.1">
    <property type="nucleotide sequence ID" value="NC_014297.1"/>
</dbReference>
<dbReference type="EMBL" id="CP002062">
    <property type="protein sequence ID" value="ADJ13580.1"/>
    <property type="molecule type" value="Genomic_DNA"/>
</dbReference>
<accession>D8J4L8</accession>
<evidence type="ECO:0000313" key="3">
    <source>
        <dbReference type="Proteomes" id="UP000000390"/>
    </source>
</evidence>
<dbReference type="HOGENOM" id="CLU_2270951_0_0_2"/>
<name>D8J4L8_HALJB</name>
<gene>
    <name evidence="2" type="ordered locus">HacjB3_00935</name>
</gene>
<evidence type="ECO:0000256" key="1">
    <source>
        <dbReference type="SAM" id="MobiDB-lite"/>
    </source>
</evidence>
<dbReference type="GeneID" id="95971277"/>
<proteinExistence type="predicted"/>
<feature type="region of interest" description="Disordered" evidence="1">
    <location>
        <begin position="67"/>
        <end position="102"/>
    </location>
</feature>
<reference evidence="2 3" key="1">
    <citation type="journal article" date="2010" name="J. Bacteriol.">
        <title>Complete genome sequence of Halalkalicoccus jeotgali B3(T), an extremely halophilic archaeon.</title>
        <authorList>
            <person name="Roh S.W."/>
            <person name="Nam Y.D."/>
            <person name="Nam S.H."/>
            <person name="Choi S.H."/>
            <person name="Park H.S."/>
            <person name="Bae J.W."/>
        </authorList>
    </citation>
    <scope>NUCLEOTIDE SEQUENCE [LARGE SCALE GENOMIC DNA]</scope>
    <source>
        <strain evidence="3">DSM 18796 / CECT 7217 / JCM 14584 / KCTC 4019 / B3</strain>
    </source>
</reference>
<feature type="compositionally biased region" description="Polar residues" evidence="1">
    <location>
        <begin position="93"/>
        <end position="102"/>
    </location>
</feature>
<dbReference type="Proteomes" id="UP000000390">
    <property type="component" value="Chromosome"/>
</dbReference>
<sequence length="102" mass="11003">MSDAFGRMVADFHHGRLVEQPVYRRDDGHVSEAHLAGYFADYGEWSDFENGWSSTLRDRSSMPVVGSAGRRCGHGNAVTPFSESTGAPARSGSPANEGSNAR</sequence>
<evidence type="ECO:0000313" key="2">
    <source>
        <dbReference type="EMBL" id="ADJ13580.1"/>
    </source>
</evidence>
<dbReference type="AlphaFoldDB" id="D8J4L8"/>
<protein>
    <submittedName>
        <fullName evidence="2">Uncharacterized protein</fullName>
    </submittedName>
</protein>
<dbReference type="STRING" id="795797.HacjB3_00935"/>